<name>A0AAV9ZES8_9AGAR</name>
<evidence type="ECO:0000313" key="2">
    <source>
        <dbReference type="EMBL" id="KAK6980512.1"/>
    </source>
</evidence>
<feature type="compositionally biased region" description="Basic and acidic residues" evidence="1">
    <location>
        <begin position="1"/>
        <end position="13"/>
    </location>
</feature>
<accession>A0AAV9ZES8</accession>
<dbReference type="Proteomes" id="UP001362999">
    <property type="component" value="Unassembled WGS sequence"/>
</dbReference>
<evidence type="ECO:0000256" key="1">
    <source>
        <dbReference type="SAM" id="MobiDB-lite"/>
    </source>
</evidence>
<dbReference type="AlphaFoldDB" id="A0AAV9ZES8"/>
<keyword evidence="3" id="KW-1185">Reference proteome</keyword>
<protein>
    <submittedName>
        <fullName evidence="2">Uncharacterized protein</fullName>
    </submittedName>
</protein>
<proteinExistence type="predicted"/>
<organism evidence="2 3">
    <name type="scientific">Favolaschia claudopus</name>
    <dbReference type="NCBI Taxonomy" id="2862362"/>
    <lineage>
        <taxon>Eukaryota</taxon>
        <taxon>Fungi</taxon>
        <taxon>Dikarya</taxon>
        <taxon>Basidiomycota</taxon>
        <taxon>Agaricomycotina</taxon>
        <taxon>Agaricomycetes</taxon>
        <taxon>Agaricomycetidae</taxon>
        <taxon>Agaricales</taxon>
        <taxon>Marasmiineae</taxon>
        <taxon>Mycenaceae</taxon>
        <taxon>Favolaschia</taxon>
    </lineage>
</organism>
<reference evidence="2 3" key="1">
    <citation type="journal article" date="2024" name="J Genomics">
        <title>Draft genome sequencing and assembly of Favolaschia claudopus CIRM-BRFM 2984 isolated from oak limbs.</title>
        <authorList>
            <person name="Navarro D."/>
            <person name="Drula E."/>
            <person name="Chaduli D."/>
            <person name="Cazenave R."/>
            <person name="Ahrendt S."/>
            <person name="Wang J."/>
            <person name="Lipzen A."/>
            <person name="Daum C."/>
            <person name="Barry K."/>
            <person name="Grigoriev I.V."/>
            <person name="Favel A."/>
            <person name="Rosso M.N."/>
            <person name="Martin F."/>
        </authorList>
    </citation>
    <scope>NUCLEOTIDE SEQUENCE [LARGE SCALE GENOMIC DNA]</scope>
    <source>
        <strain evidence="2 3">CIRM-BRFM 2984</strain>
    </source>
</reference>
<comment type="caution">
    <text evidence="2">The sequence shown here is derived from an EMBL/GenBank/DDBJ whole genome shotgun (WGS) entry which is preliminary data.</text>
</comment>
<sequence>MSEPLRKKPKIEVDSVPTLPQSNGSEEQNKFFKFVQAAVLDTIRTPAYAALARLGIFPPEHWRRARSAPDKHRLGSHEFKGDRRFSVNIADLSARLFPLASLRQLSRIQGPVQTNWTFQNIVYVQGLDHHSPEDYYKDPGNCLEIHYDLLASHSIEDAHAWIEELFTPLILSASKARDEYDEEKRQTKAAQRRALKAATHRSDENVVPPLPVTNISPFFFVRGSFSL</sequence>
<feature type="region of interest" description="Disordered" evidence="1">
    <location>
        <begin position="1"/>
        <end position="24"/>
    </location>
</feature>
<dbReference type="EMBL" id="JAWWNJ010000159">
    <property type="protein sequence ID" value="KAK6980512.1"/>
    <property type="molecule type" value="Genomic_DNA"/>
</dbReference>
<evidence type="ECO:0000313" key="3">
    <source>
        <dbReference type="Proteomes" id="UP001362999"/>
    </source>
</evidence>
<gene>
    <name evidence="2" type="ORF">R3P38DRAFT_2809148</name>
</gene>